<sequence>MSIVTMYVLWHTHDFYAWCRWVFDIPYEIDRGKQSWARLWALIIGGSGVFTSILSMAMLAINRHRARKSAIGQWYDRPDLTAKDLYGTASDAGGGNEETVGRGGDGRD</sequence>
<evidence type="ECO:0000313" key="3">
    <source>
        <dbReference type="EMBL" id="MFC5771146.1"/>
    </source>
</evidence>
<keyword evidence="2" id="KW-1133">Transmembrane helix</keyword>
<dbReference type="EMBL" id="JBHSOG010000079">
    <property type="protein sequence ID" value="MFC5771146.1"/>
    <property type="molecule type" value="Genomic_DNA"/>
</dbReference>
<comment type="caution">
    <text evidence="3">The sequence shown here is derived from an EMBL/GenBank/DDBJ whole genome shotgun (WGS) entry which is preliminary data.</text>
</comment>
<evidence type="ECO:0000256" key="1">
    <source>
        <dbReference type="SAM" id="MobiDB-lite"/>
    </source>
</evidence>
<dbReference type="Proteomes" id="UP001595974">
    <property type="component" value="Unassembled WGS sequence"/>
</dbReference>
<evidence type="ECO:0008006" key="5">
    <source>
        <dbReference type="Google" id="ProtNLM"/>
    </source>
</evidence>
<accession>A0ABW1AVY1</accession>
<keyword evidence="2" id="KW-0812">Transmembrane</keyword>
<keyword evidence="4" id="KW-1185">Reference proteome</keyword>
<evidence type="ECO:0000256" key="2">
    <source>
        <dbReference type="SAM" id="Phobius"/>
    </source>
</evidence>
<gene>
    <name evidence="3" type="ORF">ACFPTN_17340</name>
</gene>
<feature type="transmembrane region" description="Helical" evidence="2">
    <location>
        <begin position="39"/>
        <end position="61"/>
    </location>
</feature>
<organism evidence="3 4">
    <name type="scientific">Thauera sinica</name>
    <dbReference type="NCBI Taxonomy" id="2665146"/>
    <lineage>
        <taxon>Bacteria</taxon>
        <taxon>Pseudomonadati</taxon>
        <taxon>Pseudomonadota</taxon>
        <taxon>Betaproteobacteria</taxon>
        <taxon>Rhodocyclales</taxon>
        <taxon>Zoogloeaceae</taxon>
        <taxon>Thauera</taxon>
    </lineage>
</organism>
<protein>
    <recommendedName>
        <fullName evidence="5">Transmembrane protein</fullName>
    </recommendedName>
</protein>
<reference evidence="4" key="1">
    <citation type="journal article" date="2019" name="Int. J. Syst. Evol. Microbiol.">
        <title>The Global Catalogue of Microorganisms (GCM) 10K type strain sequencing project: providing services to taxonomists for standard genome sequencing and annotation.</title>
        <authorList>
            <consortium name="The Broad Institute Genomics Platform"/>
            <consortium name="The Broad Institute Genome Sequencing Center for Infectious Disease"/>
            <person name="Wu L."/>
            <person name="Ma J."/>
        </authorList>
    </citation>
    <scope>NUCLEOTIDE SEQUENCE [LARGE SCALE GENOMIC DNA]</scope>
    <source>
        <strain evidence="4">SHR3</strain>
    </source>
</reference>
<keyword evidence="2" id="KW-0472">Membrane</keyword>
<feature type="region of interest" description="Disordered" evidence="1">
    <location>
        <begin position="86"/>
        <end position="108"/>
    </location>
</feature>
<evidence type="ECO:0000313" key="4">
    <source>
        <dbReference type="Proteomes" id="UP001595974"/>
    </source>
</evidence>
<proteinExistence type="predicted"/>
<dbReference type="RefSeq" id="WP_157748667.1">
    <property type="nucleotide sequence ID" value="NZ_JBHSOG010000079.1"/>
</dbReference>
<name>A0ABW1AVY1_9RHOO</name>